<sequence>MAVATNITRGVGVTLRENGFRETLSENGYRDLDQGKQVWNGKLGSDDGDGCTKHARVGSFKQRVDDGGWLQAVVTIGFLLSHYSQVYLEADKRFLCLIF</sequence>
<organism evidence="1 2">
    <name type="scientific">Crotalaria pallida</name>
    <name type="common">Smooth rattlebox</name>
    <name type="synonym">Crotalaria striata</name>
    <dbReference type="NCBI Taxonomy" id="3830"/>
    <lineage>
        <taxon>Eukaryota</taxon>
        <taxon>Viridiplantae</taxon>
        <taxon>Streptophyta</taxon>
        <taxon>Embryophyta</taxon>
        <taxon>Tracheophyta</taxon>
        <taxon>Spermatophyta</taxon>
        <taxon>Magnoliopsida</taxon>
        <taxon>eudicotyledons</taxon>
        <taxon>Gunneridae</taxon>
        <taxon>Pentapetalae</taxon>
        <taxon>rosids</taxon>
        <taxon>fabids</taxon>
        <taxon>Fabales</taxon>
        <taxon>Fabaceae</taxon>
        <taxon>Papilionoideae</taxon>
        <taxon>50 kb inversion clade</taxon>
        <taxon>genistoids sensu lato</taxon>
        <taxon>core genistoids</taxon>
        <taxon>Crotalarieae</taxon>
        <taxon>Crotalaria</taxon>
    </lineage>
</organism>
<name>A0AAN9FQR1_CROPI</name>
<dbReference type="AlphaFoldDB" id="A0AAN9FQR1"/>
<dbReference type="EMBL" id="JAYWIO010000002">
    <property type="protein sequence ID" value="KAK7280874.1"/>
    <property type="molecule type" value="Genomic_DNA"/>
</dbReference>
<reference evidence="1 2" key="1">
    <citation type="submission" date="2024-01" db="EMBL/GenBank/DDBJ databases">
        <title>The genomes of 5 underutilized Papilionoideae crops provide insights into root nodulation and disease resistanc.</title>
        <authorList>
            <person name="Yuan L."/>
        </authorList>
    </citation>
    <scope>NUCLEOTIDE SEQUENCE [LARGE SCALE GENOMIC DNA]</scope>
    <source>
        <strain evidence="1">ZHUSHIDOU_FW_LH</strain>
        <tissue evidence="1">Leaf</tissue>
    </source>
</reference>
<evidence type="ECO:0000313" key="1">
    <source>
        <dbReference type="EMBL" id="KAK7280874.1"/>
    </source>
</evidence>
<protein>
    <submittedName>
        <fullName evidence="1">Uncharacterized protein</fullName>
    </submittedName>
</protein>
<accession>A0AAN9FQR1</accession>
<dbReference type="Proteomes" id="UP001372338">
    <property type="component" value="Unassembled WGS sequence"/>
</dbReference>
<keyword evidence="2" id="KW-1185">Reference proteome</keyword>
<comment type="caution">
    <text evidence="1">The sequence shown here is derived from an EMBL/GenBank/DDBJ whole genome shotgun (WGS) entry which is preliminary data.</text>
</comment>
<gene>
    <name evidence="1" type="ORF">RIF29_08420</name>
</gene>
<evidence type="ECO:0000313" key="2">
    <source>
        <dbReference type="Proteomes" id="UP001372338"/>
    </source>
</evidence>
<proteinExistence type="predicted"/>